<reference evidence="2 3" key="1">
    <citation type="submission" date="2019-05" db="EMBL/GenBank/DDBJ databases">
        <authorList>
            <consortium name="Science for Life Laboratories"/>
        </authorList>
    </citation>
    <scope>NUCLEOTIDE SEQUENCE [LARGE SCALE GENOMIC DNA]</scope>
    <source>
        <strain evidence="2">Soil9</strain>
    </source>
</reference>
<dbReference type="KEGG" id="gms:SOIL9_26630"/>
<name>A0A6P2D1B0_9BACT</name>
<keyword evidence="3" id="KW-1185">Reference proteome</keyword>
<dbReference type="AlphaFoldDB" id="A0A6P2D1B0"/>
<dbReference type="EMBL" id="LR593886">
    <property type="protein sequence ID" value="VTR95051.1"/>
    <property type="molecule type" value="Genomic_DNA"/>
</dbReference>
<evidence type="ECO:0000313" key="2">
    <source>
        <dbReference type="EMBL" id="VTR95051.1"/>
    </source>
</evidence>
<gene>
    <name evidence="2" type="ORF">SOIL9_26630</name>
</gene>
<dbReference type="RefSeq" id="WP_162669517.1">
    <property type="nucleotide sequence ID" value="NZ_LR593886.1"/>
</dbReference>
<proteinExistence type="predicted"/>
<keyword evidence="1" id="KW-0732">Signal</keyword>
<dbReference type="Proteomes" id="UP000464178">
    <property type="component" value="Chromosome"/>
</dbReference>
<evidence type="ECO:0000256" key="1">
    <source>
        <dbReference type="SAM" id="SignalP"/>
    </source>
</evidence>
<sequence length="187" mass="18998">MLTSLVLSMTLAAPVPAPAPPVPAGPAPRILELKADADGKIMVIVTRTEKLLPPGAAANPNVGVPAIARAKQVELSEVKDLTVTTADGKKLDTEEAIKKLVKGGTVVVSADGKPVSPTFLKMFKDDVLVLASPELMGGVLPGKPLPGGVRPPIQIQPAAPGIQIQPAVIQIQVAPALPAPVPAAPGK</sequence>
<accession>A0A6P2D1B0</accession>
<feature type="chain" id="PRO_5027046452" evidence="1">
    <location>
        <begin position="20"/>
        <end position="187"/>
    </location>
</feature>
<evidence type="ECO:0000313" key="3">
    <source>
        <dbReference type="Proteomes" id="UP000464178"/>
    </source>
</evidence>
<feature type="signal peptide" evidence="1">
    <location>
        <begin position="1"/>
        <end position="19"/>
    </location>
</feature>
<organism evidence="2 3">
    <name type="scientific">Gemmata massiliana</name>
    <dbReference type="NCBI Taxonomy" id="1210884"/>
    <lineage>
        <taxon>Bacteria</taxon>
        <taxon>Pseudomonadati</taxon>
        <taxon>Planctomycetota</taxon>
        <taxon>Planctomycetia</taxon>
        <taxon>Gemmatales</taxon>
        <taxon>Gemmataceae</taxon>
        <taxon>Gemmata</taxon>
    </lineage>
</organism>
<protein>
    <submittedName>
        <fullName evidence="2">Uncharacterized protein</fullName>
    </submittedName>
</protein>